<name>A0A7S1QLZ8_ALECA</name>
<dbReference type="AlphaFoldDB" id="A0A7S1QLZ8"/>
<proteinExistence type="predicted"/>
<organism evidence="2">
    <name type="scientific">Alexandrium catenella</name>
    <name type="common">Red tide dinoflagellate</name>
    <name type="synonym">Gonyaulax catenella</name>
    <dbReference type="NCBI Taxonomy" id="2925"/>
    <lineage>
        <taxon>Eukaryota</taxon>
        <taxon>Sar</taxon>
        <taxon>Alveolata</taxon>
        <taxon>Dinophyceae</taxon>
        <taxon>Gonyaulacales</taxon>
        <taxon>Pyrocystaceae</taxon>
        <taxon>Alexandrium</taxon>
    </lineage>
</organism>
<protein>
    <recommendedName>
        <fullName evidence="3">Endonuclease/exonuclease/phosphatase domain-containing protein</fullName>
    </recommendedName>
</protein>
<evidence type="ECO:0000313" key="2">
    <source>
        <dbReference type="EMBL" id="CAD9142815.1"/>
    </source>
</evidence>
<reference evidence="2" key="1">
    <citation type="submission" date="2021-01" db="EMBL/GenBank/DDBJ databases">
        <authorList>
            <person name="Corre E."/>
            <person name="Pelletier E."/>
            <person name="Niang G."/>
            <person name="Scheremetjew M."/>
            <person name="Finn R."/>
            <person name="Kale V."/>
            <person name="Holt S."/>
            <person name="Cochrane G."/>
            <person name="Meng A."/>
            <person name="Brown T."/>
            <person name="Cohen L."/>
        </authorList>
    </citation>
    <scope>NUCLEOTIDE SEQUENCE</scope>
    <source>
        <strain evidence="2">OF101</strain>
    </source>
</reference>
<feature type="region of interest" description="Disordered" evidence="1">
    <location>
        <begin position="1"/>
        <end position="41"/>
    </location>
</feature>
<gene>
    <name evidence="2" type="ORF">ACAT0790_LOCUS27824</name>
</gene>
<feature type="compositionally biased region" description="Low complexity" evidence="1">
    <location>
        <begin position="23"/>
        <end position="39"/>
    </location>
</feature>
<evidence type="ECO:0000256" key="1">
    <source>
        <dbReference type="SAM" id="MobiDB-lite"/>
    </source>
</evidence>
<accession>A0A7S1QLZ8</accession>
<dbReference type="EMBL" id="HBGE01046124">
    <property type="protein sequence ID" value="CAD9142815.1"/>
    <property type="molecule type" value="Transcribed_RNA"/>
</dbReference>
<sequence>MGLKLATLTPKSHKGLRDSWGEASSPDLPLSPASAPPASFQRPELAEDAVTALTWNISAVNNNPFEYWLSYDDPKYESLMMGVECFLDDPGDDDVAVGEVFTEAMFQELLKYMAEEKMESLDEVDALWRGGDMGLSKRRIVSEVIKDRSLGAKRLISMPDRVTNTINVVTRKESNYNPPAACRPSVMNNFEGDLSTMDVWWEQWKKFMFQDKLTIKIRDGISIVRPVEMLERIKRSKYPAVTEQEERLSIPLQIVCQAVFDSIIVHLMNKLSPDDEWQVVKSTICDRLFRSKHRRIVQILAERYGGVEVMCLQEVAAVFADHYKTSSLASTHLLVSPIRLDTSRDQNSFLLLSKQTFVPESVEDVTSSIANVMERGSALSDGDLLAVQVRRRKDEKPWLIVSFHGDTSGLLTLPLIDAVHRAAKEHFPSHTVVVGLDANVYEREREGVQGFESCLQHFSELGLVTCWGEKPEAKACRTTCSARTSLQPQLNKAVRFAERVAKSSRDPKDFVVFYQGQLRLVAPSEMGVGKQPNPMRDNTGQLEFRDSMNFPTLDFPSDHGLVAMALTPVAR</sequence>
<evidence type="ECO:0008006" key="3">
    <source>
        <dbReference type="Google" id="ProtNLM"/>
    </source>
</evidence>